<gene>
    <name evidence="2" type="ORF">g.2592</name>
    <name evidence="1" type="ORF">g.2593</name>
</gene>
<sequence length="99" mass="11566">MDLCKWNSIKTSPTLKKFTDLAVGSEVRLKKLERVTTRYGESVTVLGTKGEEQHYMYLPKRYNSVITDEEINKFEEDTIAVKYMGIEDRTIILEFIKLK</sequence>
<accession>A0A1B6DMB8</accession>
<reference evidence="1" key="1">
    <citation type="submission" date="2015-12" db="EMBL/GenBank/DDBJ databases">
        <title>De novo transcriptome assembly of four potential Pierce s Disease insect vectors from Arizona vineyards.</title>
        <authorList>
            <person name="Tassone E.E."/>
        </authorList>
    </citation>
    <scope>NUCLEOTIDE SEQUENCE</scope>
</reference>
<name>A0A1B6DMB8_9HEMI</name>
<evidence type="ECO:0000313" key="2">
    <source>
        <dbReference type="EMBL" id="JAS27259.1"/>
    </source>
</evidence>
<proteinExistence type="predicted"/>
<evidence type="ECO:0000313" key="1">
    <source>
        <dbReference type="EMBL" id="JAS26798.1"/>
    </source>
</evidence>
<dbReference type="EMBL" id="GEDC01010039">
    <property type="protein sequence ID" value="JAS27259.1"/>
    <property type="molecule type" value="Transcribed_RNA"/>
</dbReference>
<dbReference type="EMBL" id="GEDC01010500">
    <property type="protein sequence ID" value="JAS26798.1"/>
    <property type="molecule type" value="Transcribed_RNA"/>
</dbReference>
<protein>
    <submittedName>
        <fullName evidence="1">Uncharacterized protein</fullName>
    </submittedName>
</protein>
<dbReference type="AlphaFoldDB" id="A0A1B6DMB8"/>
<organism evidence="1">
    <name type="scientific">Clastoptera arizonana</name>
    <name type="common">Arizona spittle bug</name>
    <dbReference type="NCBI Taxonomy" id="38151"/>
    <lineage>
        <taxon>Eukaryota</taxon>
        <taxon>Metazoa</taxon>
        <taxon>Ecdysozoa</taxon>
        <taxon>Arthropoda</taxon>
        <taxon>Hexapoda</taxon>
        <taxon>Insecta</taxon>
        <taxon>Pterygota</taxon>
        <taxon>Neoptera</taxon>
        <taxon>Paraneoptera</taxon>
        <taxon>Hemiptera</taxon>
        <taxon>Auchenorrhyncha</taxon>
        <taxon>Cercopoidea</taxon>
        <taxon>Clastopteridae</taxon>
        <taxon>Clastoptera</taxon>
    </lineage>
</organism>